<dbReference type="RefSeq" id="WP_239041724.1">
    <property type="nucleotide sequence ID" value="NZ_BAAAEY010000019.1"/>
</dbReference>
<dbReference type="Proteomes" id="UP001159257">
    <property type="component" value="Unassembled WGS sequence"/>
</dbReference>
<dbReference type="EMBL" id="FXWV01000022">
    <property type="protein sequence ID" value="SMR78423.1"/>
    <property type="molecule type" value="Genomic_DNA"/>
</dbReference>
<organism evidence="1 2">
    <name type="scientific">Marinobacterium sediminicola</name>
    <dbReference type="NCBI Taxonomy" id="518898"/>
    <lineage>
        <taxon>Bacteria</taxon>
        <taxon>Pseudomonadati</taxon>
        <taxon>Pseudomonadota</taxon>
        <taxon>Gammaproteobacteria</taxon>
        <taxon>Oceanospirillales</taxon>
        <taxon>Oceanospirillaceae</taxon>
        <taxon>Marinobacterium</taxon>
    </lineage>
</organism>
<keyword evidence="2" id="KW-1185">Reference proteome</keyword>
<comment type="caution">
    <text evidence="1">The sequence shown here is derived from an EMBL/GenBank/DDBJ whole genome shotgun (WGS) entry which is preliminary data.</text>
</comment>
<gene>
    <name evidence="1" type="ORF">SAMN04487964_12243</name>
</gene>
<evidence type="ECO:0000313" key="1">
    <source>
        <dbReference type="EMBL" id="SMR78423.1"/>
    </source>
</evidence>
<accession>A0ABY1S4E4</accession>
<reference evidence="1 2" key="1">
    <citation type="submission" date="2017-05" db="EMBL/GenBank/DDBJ databases">
        <authorList>
            <person name="Varghese N."/>
            <person name="Submissions S."/>
        </authorList>
    </citation>
    <scope>NUCLEOTIDE SEQUENCE [LARGE SCALE GENOMIC DNA]</scope>
    <source>
        <strain evidence="1 2">CGMCC 1.7287</strain>
    </source>
</reference>
<name>A0ABY1S4E4_9GAMM</name>
<proteinExistence type="predicted"/>
<sequence length="126" mass="14290">MKTHLQYSDKDIYLVNDIVKNWKKKGFVGTLDEGNCSKGFVDISTDDWTQPGTREVIFRLHKIYAGSGFFGEKCLWVSELFTKAGGEITKYGCVEAKNQLKALDRAINQVGFGFSSKTKIEDYYLV</sequence>
<protein>
    <submittedName>
        <fullName evidence="1">Uncharacterized protein</fullName>
    </submittedName>
</protein>
<evidence type="ECO:0000313" key="2">
    <source>
        <dbReference type="Proteomes" id="UP001159257"/>
    </source>
</evidence>